<name>A0A2R6X9E8_MARPO</name>
<dbReference type="Proteomes" id="UP000244005">
    <property type="component" value="Unassembled WGS sequence"/>
</dbReference>
<proteinExistence type="predicted"/>
<dbReference type="EMBL" id="KZ772700">
    <property type="protein sequence ID" value="PTQ42709.1"/>
    <property type="molecule type" value="Genomic_DNA"/>
</dbReference>
<reference evidence="2" key="1">
    <citation type="journal article" date="2017" name="Cell">
        <title>Insights into land plant evolution garnered from the Marchantia polymorpha genome.</title>
        <authorList>
            <person name="Bowman J.L."/>
            <person name="Kohchi T."/>
            <person name="Yamato K.T."/>
            <person name="Jenkins J."/>
            <person name="Shu S."/>
            <person name="Ishizaki K."/>
            <person name="Yamaoka S."/>
            <person name="Nishihama R."/>
            <person name="Nakamura Y."/>
            <person name="Berger F."/>
            <person name="Adam C."/>
            <person name="Aki S.S."/>
            <person name="Althoff F."/>
            <person name="Araki T."/>
            <person name="Arteaga-Vazquez M.A."/>
            <person name="Balasubrmanian S."/>
            <person name="Barry K."/>
            <person name="Bauer D."/>
            <person name="Boehm C.R."/>
            <person name="Briginshaw L."/>
            <person name="Caballero-Perez J."/>
            <person name="Catarino B."/>
            <person name="Chen F."/>
            <person name="Chiyoda S."/>
            <person name="Chovatia M."/>
            <person name="Davies K.M."/>
            <person name="Delmans M."/>
            <person name="Demura T."/>
            <person name="Dierschke T."/>
            <person name="Dolan L."/>
            <person name="Dorantes-Acosta A.E."/>
            <person name="Eklund D.M."/>
            <person name="Florent S.N."/>
            <person name="Flores-Sandoval E."/>
            <person name="Fujiyama A."/>
            <person name="Fukuzawa H."/>
            <person name="Galik B."/>
            <person name="Grimanelli D."/>
            <person name="Grimwood J."/>
            <person name="Grossniklaus U."/>
            <person name="Hamada T."/>
            <person name="Haseloff J."/>
            <person name="Hetherington A.J."/>
            <person name="Higo A."/>
            <person name="Hirakawa Y."/>
            <person name="Hundley H.N."/>
            <person name="Ikeda Y."/>
            <person name="Inoue K."/>
            <person name="Inoue S.I."/>
            <person name="Ishida S."/>
            <person name="Jia Q."/>
            <person name="Kakita M."/>
            <person name="Kanazawa T."/>
            <person name="Kawai Y."/>
            <person name="Kawashima T."/>
            <person name="Kennedy M."/>
            <person name="Kinose K."/>
            <person name="Kinoshita T."/>
            <person name="Kohara Y."/>
            <person name="Koide E."/>
            <person name="Komatsu K."/>
            <person name="Kopischke S."/>
            <person name="Kubo M."/>
            <person name="Kyozuka J."/>
            <person name="Lagercrantz U."/>
            <person name="Lin S.S."/>
            <person name="Lindquist E."/>
            <person name="Lipzen A.M."/>
            <person name="Lu C.W."/>
            <person name="De Luna E."/>
            <person name="Martienssen R.A."/>
            <person name="Minamino N."/>
            <person name="Mizutani M."/>
            <person name="Mizutani M."/>
            <person name="Mochizuki N."/>
            <person name="Monte I."/>
            <person name="Mosher R."/>
            <person name="Nagasaki H."/>
            <person name="Nakagami H."/>
            <person name="Naramoto S."/>
            <person name="Nishitani K."/>
            <person name="Ohtani M."/>
            <person name="Okamoto T."/>
            <person name="Okumura M."/>
            <person name="Phillips J."/>
            <person name="Pollak B."/>
            <person name="Reinders A."/>
            <person name="Rovekamp M."/>
            <person name="Sano R."/>
            <person name="Sawa S."/>
            <person name="Schmid M.W."/>
            <person name="Shirakawa M."/>
            <person name="Solano R."/>
            <person name="Spunde A."/>
            <person name="Suetsugu N."/>
            <person name="Sugano S."/>
            <person name="Sugiyama A."/>
            <person name="Sun R."/>
            <person name="Suzuki Y."/>
            <person name="Takenaka M."/>
            <person name="Takezawa D."/>
            <person name="Tomogane H."/>
            <person name="Tsuzuki M."/>
            <person name="Ueda T."/>
            <person name="Umeda M."/>
            <person name="Ward J.M."/>
            <person name="Watanabe Y."/>
            <person name="Yazaki K."/>
            <person name="Yokoyama R."/>
            <person name="Yoshitake Y."/>
            <person name="Yotsui I."/>
            <person name="Zachgo S."/>
            <person name="Schmutz J."/>
        </authorList>
    </citation>
    <scope>NUCLEOTIDE SEQUENCE [LARGE SCALE GENOMIC DNA]</scope>
    <source>
        <strain evidence="2">Tak-1</strain>
    </source>
</reference>
<organism evidence="1 2">
    <name type="scientific">Marchantia polymorpha</name>
    <name type="common">Common liverwort</name>
    <name type="synonym">Marchantia aquatica</name>
    <dbReference type="NCBI Taxonomy" id="3197"/>
    <lineage>
        <taxon>Eukaryota</taxon>
        <taxon>Viridiplantae</taxon>
        <taxon>Streptophyta</taxon>
        <taxon>Embryophyta</taxon>
        <taxon>Marchantiophyta</taxon>
        <taxon>Marchantiopsida</taxon>
        <taxon>Marchantiidae</taxon>
        <taxon>Marchantiales</taxon>
        <taxon>Marchantiaceae</taxon>
        <taxon>Marchantia</taxon>
    </lineage>
</organism>
<evidence type="ECO:0000313" key="2">
    <source>
        <dbReference type="Proteomes" id="UP000244005"/>
    </source>
</evidence>
<sequence length="117" mass="13843">MFYREQSRPEILGKKSDRVLRVFNRIDPCIQRPGSGEKVSSNEGFRHYLLLNYTTGRCIHVRKNLQTFDLFLLWTVAYGSQDFHKFKRKEGGYLQSPGIWMEEITPRHGCLERFSLD</sequence>
<evidence type="ECO:0000313" key="1">
    <source>
        <dbReference type="EMBL" id="PTQ42709.1"/>
    </source>
</evidence>
<keyword evidence="2" id="KW-1185">Reference proteome</keyword>
<dbReference type="AlphaFoldDB" id="A0A2R6X9E8"/>
<gene>
    <name evidence="1" type="ORF">MARPO_0028s0031</name>
</gene>
<dbReference type="Gramene" id="Mp2g01210.1">
    <property type="protein sequence ID" value="Mp2g01210.1.cds1"/>
    <property type="gene ID" value="Mp2g01210"/>
</dbReference>
<protein>
    <submittedName>
        <fullName evidence="1">Uncharacterized protein</fullName>
    </submittedName>
</protein>
<accession>A0A2R6X9E8</accession>